<dbReference type="PANTHER" id="PTHR23509">
    <property type="entry name" value="PA-PL1 PHOSPHOLIPASE FAMILY"/>
    <property type="match status" value="1"/>
</dbReference>
<dbReference type="SUPFAM" id="SSF53474">
    <property type="entry name" value="alpha/beta-Hydrolases"/>
    <property type="match status" value="1"/>
</dbReference>
<dbReference type="GO" id="GO:0004620">
    <property type="term" value="F:phospholipase activity"/>
    <property type="evidence" value="ECO:0007669"/>
    <property type="project" value="TreeGrafter"/>
</dbReference>
<dbReference type="GO" id="GO:0005737">
    <property type="term" value="C:cytoplasm"/>
    <property type="evidence" value="ECO:0007669"/>
    <property type="project" value="TreeGrafter"/>
</dbReference>
<dbReference type="InterPro" id="IPR037197">
    <property type="entry name" value="WWE_dom_sf"/>
</dbReference>
<dbReference type="Gene3D" id="3.40.50.1820">
    <property type="entry name" value="alpha/beta hydrolase"/>
    <property type="match status" value="1"/>
</dbReference>
<dbReference type="GO" id="GO:0006629">
    <property type="term" value="P:lipid metabolic process"/>
    <property type="evidence" value="ECO:0007669"/>
    <property type="project" value="InterPro"/>
</dbReference>
<dbReference type="AlphaFoldDB" id="A0A812V0G3"/>
<dbReference type="PROSITE" id="PS51043">
    <property type="entry name" value="DDHD"/>
    <property type="match status" value="1"/>
</dbReference>
<dbReference type="InterPro" id="IPR004177">
    <property type="entry name" value="DDHD_dom"/>
</dbReference>
<dbReference type="InterPro" id="IPR058055">
    <property type="entry name" value="PA-PLA1"/>
</dbReference>
<dbReference type="OrthoDB" id="69269at2759"/>
<dbReference type="EMBL" id="CAJNIZ010039446">
    <property type="protein sequence ID" value="CAE7590427.1"/>
    <property type="molecule type" value="Genomic_DNA"/>
</dbReference>
<dbReference type="SUPFAM" id="SSF117839">
    <property type="entry name" value="WWE domain"/>
    <property type="match status" value="1"/>
</dbReference>
<dbReference type="PROSITE" id="PS50918">
    <property type="entry name" value="WWE"/>
    <property type="match status" value="1"/>
</dbReference>
<dbReference type="PANTHER" id="PTHR23509:SF10">
    <property type="entry name" value="LD21067P"/>
    <property type="match status" value="1"/>
</dbReference>
<evidence type="ECO:0000313" key="3">
    <source>
        <dbReference type="EMBL" id="CAE7590427.1"/>
    </source>
</evidence>
<name>A0A812V0G3_SYMPI</name>
<protein>
    <recommendedName>
        <fullName evidence="5">DDHD domain-containing protein</fullName>
    </recommendedName>
</protein>
<accession>A0A812V0G3</accession>
<organism evidence="3 4">
    <name type="scientific">Symbiodinium pilosum</name>
    <name type="common">Dinoflagellate</name>
    <dbReference type="NCBI Taxonomy" id="2952"/>
    <lineage>
        <taxon>Eukaryota</taxon>
        <taxon>Sar</taxon>
        <taxon>Alveolata</taxon>
        <taxon>Dinophyceae</taxon>
        <taxon>Suessiales</taxon>
        <taxon>Symbiodiniaceae</taxon>
        <taxon>Symbiodinium</taxon>
    </lineage>
</organism>
<dbReference type="Proteomes" id="UP000649617">
    <property type="component" value="Unassembled WGS sequence"/>
</dbReference>
<dbReference type="SMART" id="SM01127">
    <property type="entry name" value="DDHD"/>
    <property type="match status" value="1"/>
</dbReference>
<sequence>MNDAPASATSLGTSAVAEATAIPAVATPAATSPVTALAAESLYSWLWQDGDSHDSNWLPFRQSDQKKLEQGEAASVATVDVEGGRWQVDLKERILIDRYGSDPPRKQSKVRRALWFLQAATLIPYDERIGAAIEAAHESVWLAAKAAIPKEDLEIAETVNLESGRKISLKLRYEQKSKTWKLSAKEKSQAATSFMEYAQASLFGKSYDLQRGFGPIAIQPGEEEERVLGSDVGNLIILVHGVGEKMWSEEGCGLASSSGIFRQHMHVKQLQSSGFVQKGSSWEYPGETPPPICKDEVLEASWWETIHTDEMDARLARISLPSMKQVRQIANFAVVDALYYMQVGRKEAIVAAVARSVEAALARFKKHHPKHSGSIVLAGHSLGGAILFELLRSQAPKLTFTPQALFTMGSPTGLFLHVADAVPGESFALPGSTRFFNIFHPLDPVAYRIEPLIKGDLAKLEPAKVAVEGGFGGMKVHYGVQKMVNWATGQDKDQARFNDLCQSVKLNAGDRIDWSLQEDLSIMTVAGVAGELMQALPSHACYMKSADVAAFVQSRTHSLVIERRIALKTDTPVTEPNRC</sequence>
<comment type="caution">
    <text evidence="3">The sequence shown here is derived from an EMBL/GenBank/DDBJ whole genome shotgun (WGS) entry which is preliminary data.</text>
</comment>
<feature type="domain" description="WWE" evidence="1">
    <location>
        <begin position="29"/>
        <end position="112"/>
    </location>
</feature>
<keyword evidence="4" id="KW-1185">Reference proteome</keyword>
<evidence type="ECO:0000259" key="2">
    <source>
        <dbReference type="PROSITE" id="PS51043"/>
    </source>
</evidence>
<evidence type="ECO:0008006" key="5">
    <source>
        <dbReference type="Google" id="ProtNLM"/>
    </source>
</evidence>
<dbReference type="InterPro" id="IPR004170">
    <property type="entry name" value="WWE_dom"/>
</dbReference>
<evidence type="ECO:0000259" key="1">
    <source>
        <dbReference type="PROSITE" id="PS50918"/>
    </source>
</evidence>
<dbReference type="Pfam" id="PF02862">
    <property type="entry name" value="DDHD"/>
    <property type="match status" value="2"/>
</dbReference>
<dbReference type="GO" id="GO:0046872">
    <property type="term" value="F:metal ion binding"/>
    <property type="evidence" value="ECO:0007669"/>
    <property type="project" value="InterPro"/>
</dbReference>
<proteinExistence type="predicted"/>
<dbReference type="Pfam" id="PF02825">
    <property type="entry name" value="WWE"/>
    <property type="match status" value="1"/>
</dbReference>
<gene>
    <name evidence="3" type="ORF">SPIL2461_LOCUS15739</name>
</gene>
<feature type="domain" description="DDHD" evidence="2">
    <location>
        <begin position="398"/>
        <end position="558"/>
    </location>
</feature>
<evidence type="ECO:0000313" key="4">
    <source>
        <dbReference type="Proteomes" id="UP000649617"/>
    </source>
</evidence>
<reference evidence="3" key="1">
    <citation type="submission" date="2021-02" db="EMBL/GenBank/DDBJ databases">
        <authorList>
            <person name="Dougan E. K."/>
            <person name="Rhodes N."/>
            <person name="Thang M."/>
            <person name="Chan C."/>
        </authorList>
    </citation>
    <scope>NUCLEOTIDE SEQUENCE</scope>
</reference>
<dbReference type="InterPro" id="IPR029058">
    <property type="entry name" value="AB_hydrolase_fold"/>
</dbReference>